<dbReference type="RefSeq" id="WP_377172075.1">
    <property type="nucleotide sequence ID" value="NZ_JBHSMQ010000016.1"/>
</dbReference>
<evidence type="ECO:0008006" key="4">
    <source>
        <dbReference type="Google" id="ProtNLM"/>
    </source>
</evidence>
<dbReference type="Proteomes" id="UP001596052">
    <property type="component" value="Unassembled WGS sequence"/>
</dbReference>
<name>A0ABW0KXH9_9BACT</name>
<protein>
    <recommendedName>
        <fullName evidence="4">Protein kinase domain-containing protein</fullName>
    </recommendedName>
</protein>
<organism evidence="2 3">
    <name type="scientific">Prosthecobacter fluviatilis</name>
    <dbReference type="NCBI Taxonomy" id="445931"/>
    <lineage>
        <taxon>Bacteria</taxon>
        <taxon>Pseudomonadati</taxon>
        <taxon>Verrucomicrobiota</taxon>
        <taxon>Verrucomicrobiia</taxon>
        <taxon>Verrucomicrobiales</taxon>
        <taxon>Verrucomicrobiaceae</taxon>
        <taxon>Prosthecobacter</taxon>
    </lineage>
</organism>
<proteinExistence type="predicted"/>
<gene>
    <name evidence="2" type="ORF">ACFQDI_24680</name>
</gene>
<dbReference type="EMBL" id="JBHSMQ010000016">
    <property type="protein sequence ID" value="MFC5458089.1"/>
    <property type="molecule type" value="Genomic_DNA"/>
</dbReference>
<evidence type="ECO:0000313" key="3">
    <source>
        <dbReference type="Proteomes" id="UP001596052"/>
    </source>
</evidence>
<sequence>MSEPSLFRHYQIVQDVDGNNVELVRNSEQVAVLAFDIQRMEYVHCHVLLEPLQSRAAFEEGCKTLQKRGHPGLARMIEFGEDEGNPFYITGNVDGEALRTYLARLQDIPGWLAIMIATRALETAIALCERGEFLAESPLDNLRIVQTASQAVQVLAADFNVLSNSDGKKRALKAGFEKQGKALRTFLVEQGGMLPDHSLAVADFAELLSACLSCAGGGVIAAMRELRASLHKLAPQQLSGEIPTAHKPRALLAPLLAGYQDVARGMVNLVRIQSQRLDMANPYSMRGTLTKTGRSVLIEQVPPARISHASVKQADESAFKITKQRDNSCLITLALVNEAEEITCLAEEVAEGISLAELLRERQCLEVQEAYLVLAGLDTALTQLERSTLPSSKLRLEDIFLLTGFAREDSRSTKLLVSKLNEWPAFNVIVRAHPTLASMSGRGCDPAVLLPPARGTTPTPWHGGWLAAMCKFLLGFVSPLGVHAEPRPDTRERETVARLLDDEVAKMAEAKPSQRSDFLARYARIIQHRDPAPKASEPVRTGVAEPVAKTRAQTVPVAKPPVKPEVSVPLVAESSRAAPGALTSGGAARGGDEPTIGFAELLFRNGGSEPSPPDAPDWALAAANVPPTLPAHLIPREDVPLWLKAAVFLSGSMVIGAMCAHLSGSALWQKKHVPAPLEAAGNPSVIVPVPAKQVLAPQQAKAPPSSVPGVKVAPGESAVPKAIPVPKPPSDIAAPPESSDARSSGISLSLPPGATSQLRDQLPSTPPPTPPRP</sequence>
<feature type="region of interest" description="Disordered" evidence="1">
    <location>
        <begin position="697"/>
        <end position="773"/>
    </location>
</feature>
<comment type="caution">
    <text evidence="2">The sequence shown here is derived from an EMBL/GenBank/DDBJ whole genome shotgun (WGS) entry which is preliminary data.</text>
</comment>
<feature type="compositionally biased region" description="Pro residues" evidence="1">
    <location>
        <begin position="764"/>
        <end position="773"/>
    </location>
</feature>
<evidence type="ECO:0000256" key="1">
    <source>
        <dbReference type="SAM" id="MobiDB-lite"/>
    </source>
</evidence>
<reference evidence="3" key="1">
    <citation type="journal article" date="2019" name="Int. J. Syst. Evol. Microbiol.">
        <title>The Global Catalogue of Microorganisms (GCM) 10K type strain sequencing project: providing services to taxonomists for standard genome sequencing and annotation.</title>
        <authorList>
            <consortium name="The Broad Institute Genomics Platform"/>
            <consortium name="The Broad Institute Genome Sequencing Center for Infectious Disease"/>
            <person name="Wu L."/>
            <person name="Ma J."/>
        </authorList>
    </citation>
    <scope>NUCLEOTIDE SEQUENCE [LARGE SCALE GENOMIC DNA]</scope>
    <source>
        <strain evidence="3">CGMCC 4.1469</strain>
    </source>
</reference>
<keyword evidence="3" id="KW-1185">Reference proteome</keyword>
<accession>A0ABW0KXH9</accession>
<evidence type="ECO:0000313" key="2">
    <source>
        <dbReference type="EMBL" id="MFC5458089.1"/>
    </source>
</evidence>